<keyword evidence="4" id="KW-1185">Reference proteome</keyword>
<dbReference type="AlphaFoldDB" id="A0A1J1HTQ8"/>
<name>A0A1J1HTQ8_9DIPT</name>
<dbReference type="GO" id="GO:0008270">
    <property type="term" value="F:zinc ion binding"/>
    <property type="evidence" value="ECO:0007669"/>
    <property type="project" value="UniProtKB-KW"/>
</dbReference>
<keyword evidence="1" id="KW-0479">Metal-binding</keyword>
<organism evidence="3 4">
    <name type="scientific">Clunio marinus</name>
    <dbReference type="NCBI Taxonomy" id="568069"/>
    <lineage>
        <taxon>Eukaryota</taxon>
        <taxon>Metazoa</taxon>
        <taxon>Ecdysozoa</taxon>
        <taxon>Arthropoda</taxon>
        <taxon>Hexapoda</taxon>
        <taxon>Insecta</taxon>
        <taxon>Pterygota</taxon>
        <taxon>Neoptera</taxon>
        <taxon>Endopterygota</taxon>
        <taxon>Diptera</taxon>
        <taxon>Nematocera</taxon>
        <taxon>Chironomoidea</taxon>
        <taxon>Chironomidae</taxon>
        <taxon>Clunio</taxon>
    </lineage>
</organism>
<proteinExistence type="predicted"/>
<dbReference type="SUPFAM" id="SSF57667">
    <property type="entry name" value="beta-beta-alpha zinc fingers"/>
    <property type="match status" value="1"/>
</dbReference>
<accession>A0A1J1HTQ8</accession>
<dbReference type="EMBL" id="CVRI01000020">
    <property type="protein sequence ID" value="CRK91379.1"/>
    <property type="molecule type" value="Genomic_DNA"/>
</dbReference>
<evidence type="ECO:0000313" key="4">
    <source>
        <dbReference type="Proteomes" id="UP000183832"/>
    </source>
</evidence>
<protein>
    <submittedName>
        <fullName evidence="3">CLUMA_CG005052, isoform A</fullName>
    </submittedName>
</protein>
<dbReference type="Gene3D" id="3.30.160.60">
    <property type="entry name" value="Classic Zinc Finger"/>
    <property type="match status" value="1"/>
</dbReference>
<keyword evidence="1" id="KW-0863">Zinc-finger</keyword>
<reference evidence="3 4" key="1">
    <citation type="submission" date="2015-04" db="EMBL/GenBank/DDBJ databases">
        <authorList>
            <person name="Syromyatnikov M.Y."/>
            <person name="Popov V.N."/>
        </authorList>
    </citation>
    <scope>NUCLEOTIDE SEQUENCE [LARGE SCALE GENOMIC DNA]</scope>
</reference>
<dbReference type="PROSITE" id="PS00028">
    <property type="entry name" value="ZINC_FINGER_C2H2_1"/>
    <property type="match status" value="1"/>
</dbReference>
<dbReference type="PROSITE" id="PS50157">
    <property type="entry name" value="ZINC_FINGER_C2H2_2"/>
    <property type="match status" value="1"/>
</dbReference>
<sequence>MISSDKALTRAFLAFFIGIDSDSLLMNSRPFIRLTHQLKNHQLRRRWMMILDVHLVATHHYPKDAFRCEHCPKSYCYRPSLLRHRAIVHGEYRKYPCENCSKVSD</sequence>
<gene>
    <name evidence="3" type="primary">similar to AAEL017229-PA</name>
    <name evidence="3" type="ORF">CLUMA_CG005052</name>
</gene>
<dbReference type="InterPro" id="IPR013087">
    <property type="entry name" value="Znf_C2H2_type"/>
</dbReference>
<dbReference type="Proteomes" id="UP000183832">
    <property type="component" value="Unassembled WGS sequence"/>
</dbReference>
<evidence type="ECO:0000256" key="1">
    <source>
        <dbReference type="PROSITE-ProRule" id="PRU00042"/>
    </source>
</evidence>
<dbReference type="InterPro" id="IPR036236">
    <property type="entry name" value="Znf_C2H2_sf"/>
</dbReference>
<evidence type="ECO:0000313" key="3">
    <source>
        <dbReference type="EMBL" id="CRK91379.1"/>
    </source>
</evidence>
<keyword evidence="1" id="KW-0862">Zinc</keyword>
<evidence type="ECO:0000259" key="2">
    <source>
        <dbReference type="PROSITE" id="PS50157"/>
    </source>
</evidence>
<feature type="domain" description="C2H2-type" evidence="2">
    <location>
        <begin position="66"/>
        <end position="94"/>
    </location>
</feature>
<dbReference type="STRING" id="568069.A0A1J1HTQ8"/>